<evidence type="ECO:0000313" key="6">
    <source>
        <dbReference type="Proteomes" id="UP000005238"/>
    </source>
</evidence>
<name>H3GJV8_PHYRM</name>
<sequence length="631" mass="65730">MDQPFGCELQAPTRARQHFLHALFWQPAATCFLLLQNWHVRAGVSVLARLTGGSGASTSTTKYDGKKRRRRAWQKFLRRIMVTLHVKTTAGKKLSVDVALDGTVLQCKEVLAGPTEVPAGLQRLIYKGKVLKDEQTLASYGIQAEDTIYFVKGAARTAARPAAAASTTPPPAAAASAPANPSISPLFPNAGPANGNLFGNLTGAGSAGAANGNLFGNLGAGGAPSMQQMQQQMMENPEMMRQMMDSPMIQSIMSNPDVMRNLMQSNPAMQQLMEQNPQLSHIMNDPELLRQSMEAMRNPAAMREMMRSQDTALRNIESHPEGFNALRRMYHDVQEPLMDAAASGAPAPRGPAFTMPGVAGGSASGTTNTSQTPSLSTPAAGANPWAAPGAATGTAPAGAGANPWGAAGLGGLGGMGSMGGNPEMMAQMMQSPLFQAAMDQVTSNPDQFLAQMEAMNPQMAAMMNANPQMRQMMSNPEFLRQAMNPQNLQAMMQMQNAMNQLRGSGLVPGLEGLNLGNNAAGAGTAGAANPAAANPFAMFGGLPGNNAAGAANPAAANPFAMFGGFPGAGFSGAAPGSSPAAPAGNPEEIYASQLTQLNDMGFPNRDQNVRALQATLGNVHAAVERLLSGAI</sequence>
<dbReference type="Gene3D" id="1.10.8.10">
    <property type="entry name" value="DNA helicase RuvA subunit, C-terminal domain"/>
    <property type="match status" value="1"/>
</dbReference>
<proteinExistence type="predicted"/>
<dbReference type="PROSITE" id="PS50030">
    <property type="entry name" value="UBA"/>
    <property type="match status" value="1"/>
</dbReference>
<dbReference type="InterPro" id="IPR029071">
    <property type="entry name" value="Ubiquitin-like_domsf"/>
</dbReference>
<feature type="compositionally biased region" description="Polar residues" evidence="2">
    <location>
        <begin position="364"/>
        <end position="375"/>
    </location>
</feature>
<dbReference type="AlphaFoldDB" id="H3GJV8"/>
<feature type="region of interest" description="Disordered" evidence="2">
    <location>
        <begin position="341"/>
        <end position="397"/>
    </location>
</feature>
<feature type="domain" description="Ubiquitin-like" evidence="4">
    <location>
        <begin position="82"/>
        <end position="151"/>
    </location>
</feature>
<keyword evidence="6" id="KW-1185">Reference proteome</keyword>
<dbReference type="FunFam" id="1.10.260.100:FF:000001">
    <property type="entry name" value="Ubiquilin 1"/>
    <property type="match status" value="1"/>
</dbReference>
<dbReference type="Pfam" id="PF00627">
    <property type="entry name" value="UBA"/>
    <property type="match status" value="1"/>
</dbReference>
<dbReference type="SUPFAM" id="SSF46934">
    <property type="entry name" value="UBA-like"/>
    <property type="match status" value="1"/>
</dbReference>
<dbReference type="Pfam" id="PF23195">
    <property type="entry name" value="UBQLN1"/>
    <property type="match status" value="2"/>
</dbReference>
<dbReference type="SMART" id="SM00213">
    <property type="entry name" value="UBQ"/>
    <property type="match status" value="1"/>
</dbReference>
<dbReference type="CDD" id="cd14399">
    <property type="entry name" value="UBA_PLICs"/>
    <property type="match status" value="1"/>
</dbReference>
<dbReference type="PANTHER" id="PTHR10677:SF3">
    <property type="entry name" value="FI07626P-RELATED"/>
    <property type="match status" value="1"/>
</dbReference>
<dbReference type="SMART" id="SM00165">
    <property type="entry name" value="UBA"/>
    <property type="match status" value="1"/>
</dbReference>
<protein>
    <recommendedName>
        <fullName evidence="1">Ubiquilin</fullName>
    </recommendedName>
</protein>
<dbReference type="GO" id="GO:0006511">
    <property type="term" value="P:ubiquitin-dependent protein catabolic process"/>
    <property type="evidence" value="ECO:0000318"/>
    <property type="project" value="GO_Central"/>
</dbReference>
<dbReference type="eggNOG" id="KOG0010">
    <property type="taxonomic scope" value="Eukaryota"/>
</dbReference>
<feature type="compositionally biased region" description="Low complexity" evidence="2">
    <location>
        <begin position="376"/>
        <end position="397"/>
    </location>
</feature>
<dbReference type="InterPro" id="IPR015496">
    <property type="entry name" value="Ubiquilin"/>
</dbReference>
<accession>H3GJV8</accession>
<organism evidence="5 6">
    <name type="scientific">Phytophthora ramorum</name>
    <name type="common">Sudden oak death agent</name>
    <dbReference type="NCBI Taxonomy" id="164328"/>
    <lineage>
        <taxon>Eukaryota</taxon>
        <taxon>Sar</taxon>
        <taxon>Stramenopiles</taxon>
        <taxon>Oomycota</taxon>
        <taxon>Peronosporomycetes</taxon>
        <taxon>Peronosporales</taxon>
        <taxon>Peronosporaceae</taxon>
        <taxon>Phytophthora</taxon>
    </lineage>
</organism>
<dbReference type="GO" id="GO:0005829">
    <property type="term" value="C:cytosol"/>
    <property type="evidence" value="ECO:0000318"/>
    <property type="project" value="GO_Central"/>
</dbReference>
<dbReference type="PANTHER" id="PTHR10677">
    <property type="entry name" value="UBIQUILIN"/>
    <property type="match status" value="1"/>
</dbReference>
<dbReference type="InterPro" id="IPR015940">
    <property type="entry name" value="UBA"/>
</dbReference>
<evidence type="ECO:0000313" key="5">
    <source>
        <dbReference type="EnsemblProtists" id="Phyra76480"/>
    </source>
</evidence>
<dbReference type="CDD" id="cd16106">
    <property type="entry name" value="Ubl_Dsk2p_like"/>
    <property type="match status" value="1"/>
</dbReference>
<dbReference type="SMART" id="SM00727">
    <property type="entry name" value="STI1"/>
    <property type="match status" value="3"/>
</dbReference>
<dbReference type="VEuPathDB" id="FungiDB:KRP23_3329"/>
<dbReference type="VEuPathDB" id="FungiDB:KRP22_3444"/>
<dbReference type="Proteomes" id="UP000005238">
    <property type="component" value="Unassembled WGS sequence"/>
</dbReference>
<dbReference type="FunFam" id="1.10.8.10:FF:000079">
    <property type="entry name" value="Ubiquitin family protein"/>
    <property type="match status" value="1"/>
</dbReference>
<dbReference type="PROSITE" id="PS50053">
    <property type="entry name" value="UBIQUITIN_2"/>
    <property type="match status" value="1"/>
</dbReference>
<dbReference type="EnsemblProtists" id="Phyra76480">
    <property type="protein sequence ID" value="Phyra76480"/>
    <property type="gene ID" value="Phyra76480"/>
</dbReference>
<evidence type="ECO:0000256" key="2">
    <source>
        <dbReference type="SAM" id="MobiDB-lite"/>
    </source>
</evidence>
<dbReference type="InterPro" id="IPR009060">
    <property type="entry name" value="UBA-like_sf"/>
</dbReference>
<dbReference type="Gene3D" id="3.10.20.90">
    <property type="entry name" value="Phosphatidylinositol 3-kinase Catalytic Subunit, Chain A, domain 1"/>
    <property type="match status" value="1"/>
</dbReference>
<feature type="domain" description="UBA" evidence="3">
    <location>
        <begin position="585"/>
        <end position="629"/>
    </location>
</feature>
<dbReference type="GO" id="GO:0031593">
    <property type="term" value="F:polyubiquitin modification-dependent protein binding"/>
    <property type="evidence" value="ECO:0000318"/>
    <property type="project" value="GO_Central"/>
</dbReference>
<dbReference type="SUPFAM" id="SSF54236">
    <property type="entry name" value="Ubiquitin-like"/>
    <property type="match status" value="1"/>
</dbReference>
<dbReference type="HOGENOM" id="CLU_024293_4_0_1"/>
<dbReference type="FunCoup" id="H3GJV8">
    <property type="interactions" value="236"/>
</dbReference>
<reference evidence="5" key="2">
    <citation type="submission" date="2015-06" db="UniProtKB">
        <authorList>
            <consortium name="EnsemblProtists"/>
        </authorList>
    </citation>
    <scope>IDENTIFICATION</scope>
    <source>
        <strain evidence="5">Pr102</strain>
    </source>
</reference>
<dbReference type="Pfam" id="PF00240">
    <property type="entry name" value="ubiquitin"/>
    <property type="match status" value="1"/>
</dbReference>
<feature type="compositionally biased region" description="Low complexity" evidence="2">
    <location>
        <begin position="341"/>
        <end position="352"/>
    </location>
</feature>
<evidence type="ECO:0000259" key="4">
    <source>
        <dbReference type="PROSITE" id="PS50053"/>
    </source>
</evidence>
<dbReference type="EMBL" id="DS566015">
    <property type="status" value="NOT_ANNOTATED_CDS"/>
    <property type="molecule type" value="Genomic_DNA"/>
</dbReference>
<dbReference type="STRING" id="164328.H3GJV8"/>
<dbReference type="Gene3D" id="1.10.260.100">
    <property type="match status" value="1"/>
</dbReference>
<reference evidence="6" key="1">
    <citation type="journal article" date="2006" name="Science">
        <title>Phytophthora genome sequences uncover evolutionary origins and mechanisms of pathogenesis.</title>
        <authorList>
            <person name="Tyler B.M."/>
            <person name="Tripathy S."/>
            <person name="Zhang X."/>
            <person name="Dehal P."/>
            <person name="Jiang R.H."/>
            <person name="Aerts A."/>
            <person name="Arredondo F.D."/>
            <person name="Baxter L."/>
            <person name="Bensasson D."/>
            <person name="Beynon J.L."/>
            <person name="Chapman J."/>
            <person name="Damasceno C.M."/>
            <person name="Dorrance A.E."/>
            <person name="Dou D."/>
            <person name="Dickerman A.W."/>
            <person name="Dubchak I.L."/>
            <person name="Garbelotto M."/>
            <person name="Gijzen M."/>
            <person name="Gordon S.G."/>
            <person name="Govers F."/>
            <person name="Grunwald N.J."/>
            <person name="Huang W."/>
            <person name="Ivors K.L."/>
            <person name="Jones R.W."/>
            <person name="Kamoun S."/>
            <person name="Krampis K."/>
            <person name="Lamour K.H."/>
            <person name="Lee M.K."/>
            <person name="McDonald W.H."/>
            <person name="Medina M."/>
            <person name="Meijer H.J."/>
            <person name="Nordberg E.K."/>
            <person name="Maclean D.J."/>
            <person name="Ospina-Giraldo M.D."/>
            <person name="Morris P.F."/>
            <person name="Phuntumart V."/>
            <person name="Putnam N.H."/>
            <person name="Rash S."/>
            <person name="Rose J.K."/>
            <person name="Sakihama Y."/>
            <person name="Salamov A.A."/>
            <person name="Savidor A."/>
            <person name="Scheuring C.F."/>
            <person name="Smith B.M."/>
            <person name="Sobral B.W."/>
            <person name="Terry A."/>
            <person name="Torto-Alalibo T.A."/>
            <person name="Win J."/>
            <person name="Xu Z."/>
            <person name="Zhang H."/>
            <person name="Grigoriev I.V."/>
            <person name="Rokhsar D.S."/>
            <person name="Boore J.L."/>
        </authorList>
    </citation>
    <scope>NUCLEOTIDE SEQUENCE [LARGE SCALE GENOMIC DNA]</scope>
    <source>
        <strain evidence="6">Pr102</strain>
    </source>
</reference>
<evidence type="ECO:0000259" key="3">
    <source>
        <dbReference type="PROSITE" id="PS50030"/>
    </source>
</evidence>
<dbReference type="InterPro" id="IPR000626">
    <property type="entry name" value="Ubiquitin-like_dom"/>
</dbReference>
<dbReference type="InterPro" id="IPR006636">
    <property type="entry name" value="STI1_HS-bd"/>
</dbReference>
<evidence type="ECO:0000256" key="1">
    <source>
        <dbReference type="ARBA" id="ARBA00071717"/>
    </source>
</evidence>
<dbReference type="OMA" id="PGMDMFG"/>
<dbReference type="InParanoid" id="H3GJV8"/>